<organism evidence="2">
    <name type="scientific">uncultured Rubrobacteraceae bacterium</name>
    <dbReference type="NCBI Taxonomy" id="349277"/>
    <lineage>
        <taxon>Bacteria</taxon>
        <taxon>Bacillati</taxon>
        <taxon>Actinomycetota</taxon>
        <taxon>Rubrobacteria</taxon>
        <taxon>Rubrobacterales</taxon>
        <taxon>Rubrobacteraceae</taxon>
        <taxon>environmental samples</taxon>
    </lineage>
</organism>
<feature type="compositionally biased region" description="Basic residues" evidence="1">
    <location>
        <begin position="92"/>
        <end position="110"/>
    </location>
</feature>
<feature type="compositionally biased region" description="Gly residues" evidence="1">
    <location>
        <begin position="1"/>
        <end position="11"/>
    </location>
</feature>
<proteinExistence type="predicted"/>
<reference evidence="2" key="1">
    <citation type="submission" date="2020-02" db="EMBL/GenBank/DDBJ databases">
        <authorList>
            <person name="Meier V. D."/>
        </authorList>
    </citation>
    <scope>NUCLEOTIDE SEQUENCE</scope>
    <source>
        <strain evidence="2">AVDCRST_MAG05</strain>
    </source>
</reference>
<feature type="compositionally biased region" description="Basic residues" evidence="1">
    <location>
        <begin position="68"/>
        <end position="82"/>
    </location>
</feature>
<feature type="compositionally biased region" description="Basic residues" evidence="1">
    <location>
        <begin position="127"/>
        <end position="140"/>
    </location>
</feature>
<feature type="compositionally biased region" description="Basic and acidic residues" evidence="1">
    <location>
        <begin position="111"/>
        <end position="126"/>
    </location>
</feature>
<accession>A0A6J4U0W2</accession>
<sequence length="151" mass="16720">GARAGDGGTAGGKDHGPRREGRLLRGRALPAGDHRHGLRLGRDQPGRRRRARAPGDGPRSPGQGAPHLHLRRAPRDHKHHRAGAGGHGRAVPAHRPHSRRPAHPGRHRLHRAEPRHPALRRPDPRARRPHRAGARPRRRPLLCPSLRRGRV</sequence>
<feature type="compositionally biased region" description="Basic and acidic residues" evidence="1">
    <location>
        <begin position="12"/>
        <end position="23"/>
    </location>
</feature>
<feature type="non-terminal residue" evidence="2">
    <location>
        <position position="151"/>
    </location>
</feature>
<dbReference type="AlphaFoldDB" id="A0A6J4U0W2"/>
<evidence type="ECO:0000256" key="1">
    <source>
        <dbReference type="SAM" id="MobiDB-lite"/>
    </source>
</evidence>
<dbReference type="EMBL" id="CADCVM010000517">
    <property type="protein sequence ID" value="CAA9535476.1"/>
    <property type="molecule type" value="Genomic_DNA"/>
</dbReference>
<gene>
    <name evidence="2" type="ORF">AVDCRST_MAG05-4790</name>
</gene>
<protein>
    <submittedName>
        <fullName evidence="2">Uncharacterized protein</fullName>
    </submittedName>
</protein>
<name>A0A6J4U0W2_9ACTN</name>
<feature type="non-terminal residue" evidence="2">
    <location>
        <position position="1"/>
    </location>
</feature>
<evidence type="ECO:0000313" key="2">
    <source>
        <dbReference type="EMBL" id="CAA9535476.1"/>
    </source>
</evidence>
<feature type="compositionally biased region" description="Low complexity" evidence="1">
    <location>
        <begin position="141"/>
        <end position="151"/>
    </location>
</feature>
<feature type="compositionally biased region" description="Basic and acidic residues" evidence="1">
    <location>
        <begin position="32"/>
        <end position="46"/>
    </location>
</feature>
<feature type="region of interest" description="Disordered" evidence="1">
    <location>
        <begin position="1"/>
        <end position="151"/>
    </location>
</feature>